<keyword evidence="1" id="KW-1133">Transmembrane helix</keyword>
<evidence type="ECO:0000313" key="3">
    <source>
        <dbReference type="Proteomes" id="UP000284120"/>
    </source>
</evidence>
<feature type="transmembrane region" description="Helical" evidence="1">
    <location>
        <begin position="97"/>
        <end position="117"/>
    </location>
</feature>
<evidence type="ECO:0000256" key="1">
    <source>
        <dbReference type="SAM" id="Phobius"/>
    </source>
</evidence>
<dbReference type="RefSeq" id="WP_113648841.1">
    <property type="nucleotide sequence ID" value="NZ_QMHN01000006.1"/>
</dbReference>
<feature type="transmembrane region" description="Helical" evidence="1">
    <location>
        <begin position="65"/>
        <end position="85"/>
    </location>
</feature>
<feature type="transmembrane region" description="Helical" evidence="1">
    <location>
        <begin position="137"/>
        <end position="156"/>
    </location>
</feature>
<comment type="caution">
    <text evidence="2">The sequence shown here is derived from an EMBL/GenBank/DDBJ whole genome shotgun (WGS) entry which is preliminary data.</text>
</comment>
<name>A0A443YMM2_9SPHI</name>
<keyword evidence="1" id="KW-0472">Membrane</keyword>
<protein>
    <submittedName>
        <fullName evidence="2">Uncharacterized protein</fullName>
    </submittedName>
</protein>
<reference evidence="2 3" key="1">
    <citation type="submission" date="2018-06" db="EMBL/GenBank/DDBJ databases">
        <title>Pedobacter endophyticus sp. nov., an endophytic bacterium isolated from a leaf of Triticum aestivum.</title>
        <authorList>
            <person name="Zhang L."/>
        </authorList>
    </citation>
    <scope>NUCLEOTIDE SEQUENCE [LARGE SCALE GENOMIC DNA]</scope>
    <source>
        <strain evidence="2 3">CM134L-2</strain>
    </source>
</reference>
<keyword evidence="3" id="KW-1185">Reference proteome</keyword>
<feature type="transmembrane region" description="Helical" evidence="1">
    <location>
        <begin position="41"/>
        <end position="58"/>
    </location>
</feature>
<dbReference type="Proteomes" id="UP000284120">
    <property type="component" value="Unassembled WGS sequence"/>
</dbReference>
<evidence type="ECO:0000313" key="2">
    <source>
        <dbReference type="EMBL" id="RWU05007.1"/>
    </source>
</evidence>
<dbReference type="AlphaFoldDB" id="A0A443YMM2"/>
<accession>A0A443YMM2</accession>
<dbReference type="EMBL" id="SAYW01000006">
    <property type="protein sequence ID" value="RWU05007.1"/>
    <property type="molecule type" value="Genomic_DNA"/>
</dbReference>
<dbReference type="OrthoDB" id="660780at2"/>
<sequence length="282" mass="33135">MKTTRNKYYLLNFVFLFCLVILLLNDHFFKYQFANALTGKLSDVVGIILLPLLLAFVFPRLKQQAVWISGLLFVFWKLPYSQSLIDFYNQYTFIQTSRIVDLTDLYVLLLLPIPYYLIKRMDDLEILKIKKLHPALLLFPTVFALIATSPPASYYYSRTDGNLDCYRCYLTVKYKQREIVAKLREFDIVFDSIAPLDSFALQRVPRLATEDAHVYRLNQLVIDNDTLRNLDFTMLSIKDGRTKISFNGMQVSQDISTPKLKRKLKNYYKKILFRALKSKLKQ</sequence>
<organism evidence="2 3">
    <name type="scientific">Pedobacter chitinilyticus</name>
    <dbReference type="NCBI Taxonomy" id="2233776"/>
    <lineage>
        <taxon>Bacteria</taxon>
        <taxon>Pseudomonadati</taxon>
        <taxon>Bacteroidota</taxon>
        <taxon>Sphingobacteriia</taxon>
        <taxon>Sphingobacteriales</taxon>
        <taxon>Sphingobacteriaceae</taxon>
        <taxon>Pedobacter</taxon>
    </lineage>
</organism>
<proteinExistence type="predicted"/>
<gene>
    <name evidence="2" type="ORF">DPV69_17750</name>
</gene>
<feature type="transmembrane region" description="Helical" evidence="1">
    <location>
        <begin position="9"/>
        <end position="29"/>
    </location>
</feature>
<keyword evidence="1" id="KW-0812">Transmembrane</keyword>